<gene>
    <name evidence="1" type="ORF">NQ176_g3650</name>
</gene>
<evidence type="ECO:0000313" key="1">
    <source>
        <dbReference type="EMBL" id="KAJ2978742.1"/>
    </source>
</evidence>
<dbReference type="Proteomes" id="UP001143910">
    <property type="component" value="Unassembled WGS sequence"/>
</dbReference>
<protein>
    <submittedName>
        <fullName evidence="1">Uncharacterized protein</fullName>
    </submittedName>
</protein>
<proteinExistence type="predicted"/>
<comment type="caution">
    <text evidence="1">The sequence shown here is derived from an EMBL/GenBank/DDBJ whole genome shotgun (WGS) entry which is preliminary data.</text>
</comment>
<accession>A0ACC1NHD3</accession>
<sequence length="826" mass="93468">MAESEANLGPKLLPWPPDLSSTNIPRPERPPRPHHRSCTECGRRKVRCDRQHPCANCVRAGSECIFPKSRRTPVRQKKAVKNRDEELLKSLRRLNRQLQSSIGSDAAQVQTPKQSSLPEDGEHVPQAGEEIKSQPSTASRPSPTGPSPSTTLYDEVTRKREEGARLVLDHDRSRYISNNFWASMSREIEEMRDILDGSSSEQEDDHDHDQDQDQEKGTPTSLVSQNSRDLFIFSPSTTAQALQALYPSSANLLTLFDVFLENVDPVVRIFHRPTLRTTIAEVLPNLNSSLDRHTEVVMFSISYAALTSLNETDCQRLFQEEQRVLLPRYRHAVEQALARARFLDSQNLAVLAALVLFLLCVRRHDNSRFVSSLLGVVIRNAQAMGLHRDGTYFKLSPYETEMRRRLWWHICVLDIRASEDHGCDPSIYEQSYDTQFPLNINDEDISPNDTQIPPERPAGSDMTFCLLRFEVSVAIRKLNYPAAIGSQESALSAAEKRSMVEGVEKHFYNKYIDRCDITKPFDWVSATWAQLMLAKMWLAVSNPRQIPEGNGGSITEQSPRQSTTVPLDLRSLSFQKSVEVLELSDLLETGHRATRWRWLFLTHVQWHAVVFVLAYLCLRPNDDLAGRAWRVVDRVYERWPSDNGAKKGMLWKPIRRLIDRAQQIRAAKESNDADKGRNHSTEARTASIPESDPQTAASYMTSMPATNPRTQQSTVPPADGPKLTPMAHSSVLTPFIHPTQENGYNSNTQLATGPDAMATFHHSGAQFDLSMHPHAMGEDADPQDMHSDWTNILHELQMGVQDGQGVEIMDLADEMQDYGRNLWNTL</sequence>
<dbReference type="EMBL" id="JANJQO010000347">
    <property type="protein sequence ID" value="KAJ2978742.1"/>
    <property type="molecule type" value="Genomic_DNA"/>
</dbReference>
<evidence type="ECO:0000313" key="2">
    <source>
        <dbReference type="Proteomes" id="UP001143910"/>
    </source>
</evidence>
<name>A0ACC1NHD3_9HYPO</name>
<reference evidence="1" key="1">
    <citation type="submission" date="2022-08" db="EMBL/GenBank/DDBJ databases">
        <title>Genome Sequence of Lecanicillium fungicola.</title>
        <authorList>
            <person name="Buettner E."/>
        </authorList>
    </citation>
    <scope>NUCLEOTIDE SEQUENCE</scope>
    <source>
        <strain evidence="1">Babe33</strain>
    </source>
</reference>
<keyword evidence="2" id="KW-1185">Reference proteome</keyword>
<organism evidence="1 2">
    <name type="scientific">Zarea fungicola</name>
    <dbReference type="NCBI Taxonomy" id="93591"/>
    <lineage>
        <taxon>Eukaryota</taxon>
        <taxon>Fungi</taxon>
        <taxon>Dikarya</taxon>
        <taxon>Ascomycota</taxon>
        <taxon>Pezizomycotina</taxon>
        <taxon>Sordariomycetes</taxon>
        <taxon>Hypocreomycetidae</taxon>
        <taxon>Hypocreales</taxon>
        <taxon>Cordycipitaceae</taxon>
        <taxon>Zarea</taxon>
    </lineage>
</organism>